<dbReference type="SMART" id="SM00173">
    <property type="entry name" value="RAS"/>
    <property type="match status" value="1"/>
</dbReference>
<evidence type="ECO:0000313" key="2">
    <source>
        <dbReference type="EMBL" id="GAI60257.1"/>
    </source>
</evidence>
<sequence>MSKNFSKPRVLKIITTGEGGVGKTTLLHRYVEGKFLADTRMTLGVEFFLKEIDLDGNKILLQIWDFGGQERFRFLLKNYVMGAKGALFLFDLTRPLTLSKIDEWAKLCRTENFNLPILLLGSKADLTDLITIKDTYVLEVKEYYGMFDYLRISSKTGENTDLAFELLAKEIIRKI</sequence>
<dbReference type="GO" id="GO:0005525">
    <property type="term" value="F:GTP binding"/>
    <property type="evidence" value="ECO:0007669"/>
    <property type="project" value="InterPro"/>
</dbReference>
<evidence type="ECO:0008006" key="3">
    <source>
        <dbReference type="Google" id="ProtNLM"/>
    </source>
</evidence>
<dbReference type="CDD" id="cd00154">
    <property type="entry name" value="Rab"/>
    <property type="match status" value="1"/>
</dbReference>
<proteinExistence type="predicted"/>
<comment type="caution">
    <text evidence="2">The sequence shown here is derived from an EMBL/GenBank/DDBJ whole genome shotgun (WGS) entry which is preliminary data.</text>
</comment>
<reference evidence="2" key="1">
    <citation type="journal article" date="2014" name="Front. Microbiol.">
        <title>High frequency of phylogenetically diverse reductive dehalogenase-homologous genes in deep subseafloor sedimentary metagenomes.</title>
        <authorList>
            <person name="Kawai M."/>
            <person name="Futagami T."/>
            <person name="Toyoda A."/>
            <person name="Takaki Y."/>
            <person name="Nishi S."/>
            <person name="Hori S."/>
            <person name="Arai W."/>
            <person name="Tsubouchi T."/>
            <person name="Morono Y."/>
            <person name="Uchiyama I."/>
            <person name="Ito T."/>
            <person name="Fujiyama A."/>
            <person name="Inagaki F."/>
            <person name="Takami H."/>
        </authorList>
    </citation>
    <scope>NUCLEOTIDE SEQUENCE</scope>
    <source>
        <strain evidence="2">Expedition CK06-06</strain>
    </source>
</reference>
<dbReference type="GO" id="GO:0003924">
    <property type="term" value="F:GTPase activity"/>
    <property type="evidence" value="ECO:0007669"/>
    <property type="project" value="InterPro"/>
</dbReference>
<protein>
    <recommendedName>
        <fullName evidence="3">GTP-binding protein</fullName>
    </recommendedName>
</protein>
<dbReference type="AlphaFoldDB" id="X1PVG6"/>
<dbReference type="PRINTS" id="PR00449">
    <property type="entry name" value="RASTRNSFRMNG"/>
</dbReference>
<dbReference type="Gene3D" id="3.40.50.300">
    <property type="entry name" value="P-loop containing nucleotide triphosphate hydrolases"/>
    <property type="match status" value="1"/>
</dbReference>
<dbReference type="InterPro" id="IPR005225">
    <property type="entry name" value="Small_GTP-bd"/>
</dbReference>
<name>X1PVG6_9ZZZZ</name>
<dbReference type="NCBIfam" id="TIGR00231">
    <property type="entry name" value="small_GTP"/>
    <property type="match status" value="1"/>
</dbReference>
<dbReference type="SUPFAM" id="SSF52540">
    <property type="entry name" value="P-loop containing nucleoside triphosphate hydrolases"/>
    <property type="match status" value="1"/>
</dbReference>
<dbReference type="InterPro" id="IPR001806">
    <property type="entry name" value="Small_GTPase"/>
</dbReference>
<organism evidence="2">
    <name type="scientific">marine sediment metagenome</name>
    <dbReference type="NCBI Taxonomy" id="412755"/>
    <lineage>
        <taxon>unclassified sequences</taxon>
        <taxon>metagenomes</taxon>
        <taxon>ecological metagenomes</taxon>
    </lineage>
</organism>
<dbReference type="FunFam" id="3.40.50.300:FF:001447">
    <property type="entry name" value="Ras-related protein Rab-1B"/>
    <property type="match status" value="1"/>
</dbReference>
<dbReference type="EMBL" id="BARW01001475">
    <property type="protein sequence ID" value="GAI60257.1"/>
    <property type="molecule type" value="Genomic_DNA"/>
</dbReference>
<evidence type="ECO:0000256" key="1">
    <source>
        <dbReference type="ARBA" id="ARBA00022741"/>
    </source>
</evidence>
<dbReference type="Pfam" id="PF00071">
    <property type="entry name" value="Ras"/>
    <property type="match status" value="1"/>
</dbReference>
<dbReference type="SMART" id="SM00175">
    <property type="entry name" value="RAB"/>
    <property type="match status" value="1"/>
</dbReference>
<dbReference type="SMART" id="SM00174">
    <property type="entry name" value="RHO"/>
    <property type="match status" value="1"/>
</dbReference>
<dbReference type="PROSITE" id="PS51419">
    <property type="entry name" value="RAB"/>
    <property type="match status" value="1"/>
</dbReference>
<dbReference type="InterPro" id="IPR027417">
    <property type="entry name" value="P-loop_NTPase"/>
</dbReference>
<dbReference type="PANTHER" id="PTHR47978">
    <property type="match status" value="1"/>
</dbReference>
<keyword evidence="1" id="KW-0547">Nucleotide-binding</keyword>
<gene>
    <name evidence="2" type="ORF">S12H4_04683</name>
</gene>
<accession>X1PVG6</accession>